<gene>
    <name evidence="5" type="ORF">SDC9_31143</name>
</gene>
<dbReference type="CDD" id="cd21140">
    <property type="entry name" value="Cas6_I-like"/>
    <property type="match status" value="1"/>
</dbReference>
<dbReference type="Pfam" id="PF01881">
    <property type="entry name" value="Cas_Cas6_C"/>
    <property type="match status" value="1"/>
</dbReference>
<evidence type="ECO:0000256" key="2">
    <source>
        <dbReference type="ARBA" id="ARBA00022884"/>
    </source>
</evidence>
<comment type="caution">
    <text evidence="5">The sequence shown here is derived from an EMBL/GenBank/DDBJ whole genome shotgun (WGS) entry which is preliminary data.</text>
</comment>
<dbReference type="EMBL" id="VSSQ01000201">
    <property type="protein sequence ID" value="MPL85175.1"/>
    <property type="molecule type" value="Genomic_DNA"/>
</dbReference>
<keyword evidence="2" id="KW-0694">RNA-binding</keyword>
<dbReference type="InterPro" id="IPR010156">
    <property type="entry name" value="CRISPR-assoc_prot_Cas6"/>
</dbReference>
<reference evidence="5" key="1">
    <citation type="submission" date="2019-08" db="EMBL/GenBank/DDBJ databases">
        <authorList>
            <person name="Kucharzyk K."/>
            <person name="Murdoch R.W."/>
            <person name="Higgins S."/>
            <person name="Loffler F."/>
        </authorList>
    </citation>
    <scope>NUCLEOTIDE SEQUENCE</scope>
</reference>
<dbReference type="AlphaFoldDB" id="A0A644V2B9"/>
<dbReference type="GO" id="GO:0003723">
    <property type="term" value="F:RNA binding"/>
    <property type="evidence" value="ECO:0007669"/>
    <property type="project" value="UniProtKB-KW"/>
</dbReference>
<accession>A0A644V2B9</accession>
<dbReference type="InterPro" id="IPR049435">
    <property type="entry name" value="Cas_Cas6_C"/>
</dbReference>
<evidence type="ECO:0000256" key="1">
    <source>
        <dbReference type="ARBA" id="ARBA00005937"/>
    </source>
</evidence>
<evidence type="ECO:0000313" key="5">
    <source>
        <dbReference type="EMBL" id="MPL85175.1"/>
    </source>
</evidence>
<dbReference type="PANTHER" id="PTHR36984">
    <property type="entry name" value="CRISPR-ASSOCIATED ENDORIBONUCLEASE CAS6 1"/>
    <property type="match status" value="1"/>
</dbReference>
<evidence type="ECO:0000256" key="3">
    <source>
        <dbReference type="ARBA" id="ARBA00023118"/>
    </source>
</evidence>
<dbReference type="GO" id="GO:0016788">
    <property type="term" value="F:hydrolase activity, acting on ester bonds"/>
    <property type="evidence" value="ECO:0007669"/>
    <property type="project" value="InterPro"/>
</dbReference>
<sequence length="256" mass="29367">MRFKLTLTVEKEPFGNYLPINYQYELSSFVYAAIHRSDAQYSTWLHQNGFVADNKQFRLFTFSHLHVPKYNIAGDRLMIESPTVEWQIAFLPGRSTEEFIRGLFSEQVFTLGDRQSKVQFRVTGIELMAEPVFTTDTVFTTLSPVCIARHIPETNQIFYESPDSPYAREAMLRNLKNKYAAYHGHDYTGFGTFELKLLSKPISKLVSIKTGTPYQTKIRGYTFRFKLKADEELLKVMWNSGLGEKGSMGFGCVGEG</sequence>
<dbReference type="GO" id="GO:0051607">
    <property type="term" value="P:defense response to virus"/>
    <property type="evidence" value="ECO:0007669"/>
    <property type="project" value="UniProtKB-KW"/>
</dbReference>
<dbReference type="InterPro" id="IPR045747">
    <property type="entry name" value="CRISPR-assoc_prot_Cas6_N_sf"/>
</dbReference>
<name>A0A644V2B9_9ZZZZ</name>
<dbReference type="Gene3D" id="3.30.70.1890">
    <property type="match status" value="1"/>
</dbReference>
<protein>
    <recommendedName>
        <fullName evidence="4">CRISPR associated protein Cas6 C-terminal domain-containing protein</fullName>
    </recommendedName>
</protein>
<dbReference type="Pfam" id="PF21350">
    <property type="entry name" value="Cas6_I-A"/>
    <property type="match status" value="1"/>
</dbReference>
<dbReference type="Gene3D" id="3.30.70.1900">
    <property type="match status" value="1"/>
</dbReference>
<dbReference type="NCBIfam" id="TIGR01877">
    <property type="entry name" value="cas_cas6"/>
    <property type="match status" value="1"/>
</dbReference>
<dbReference type="PIRSF" id="PIRSF005054">
    <property type="entry name" value="PF1131"/>
    <property type="match status" value="1"/>
</dbReference>
<proteinExistence type="inferred from homology"/>
<keyword evidence="3" id="KW-0051">Antiviral defense</keyword>
<comment type="similarity">
    <text evidence="1">Belongs to the CRISPR-associated protein Cas6/Cse3/CasE family.</text>
</comment>
<feature type="domain" description="CRISPR associated protein Cas6 C-terminal" evidence="4">
    <location>
        <begin position="129"/>
        <end position="253"/>
    </location>
</feature>
<organism evidence="5">
    <name type="scientific">bioreactor metagenome</name>
    <dbReference type="NCBI Taxonomy" id="1076179"/>
    <lineage>
        <taxon>unclassified sequences</taxon>
        <taxon>metagenomes</taxon>
        <taxon>ecological metagenomes</taxon>
    </lineage>
</organism>
<evidence type="ECO:0000259" key="4">
    <source>
        <dbReference type="Pfam" id="PF01881"/>
    </source>
</evidence>
<dbReference type="PANTHER" id="PTHR36984:SF1">
    <property type="entry name" value="CRISPR-ASSOCIATED ENDORIBONUCLEASE CAS6 1"/>
    <property type="match status" value="1"/>
</dbReference>